<reference evidence="3" key="1">
    <citation type="submission" date="2014-09" db="EMBL/GenBank/DDBJ databases">
        <authorList>
            <person name="Mudge J."/>
            <person name="Ramaraj T."/>
            <person name="Lindquist I.E."/>
            <person name="Bharti A.K."/>
            <person name="Sundararajan A."/>
            <person name="Cameron C.T."/>
            <person name="Woodward J.E."/>
            <person name="May G.D."/>
            <person name="Brubaker C."/>
            <person name="Broadhvest J."/>
            <person name="Wilkins T.A."/>
        </authorList>
    </citation>
    <scope>NUCLEOTIDE SEQUENCE</scope>
    <source>
        <strain evidence="3">cv. AKA8401</strain>
    </source>
</reference>
<evidence type="ECO:0000313" key="3">
    <source>
        <dbReference type="Proteomes" id="UP000032142"/>
    </source>
</evidence>
<evidence type="ECO:0000256" key="1">
    <source>
        <dbReference type="SAM" id="Phobius"/>
    </source>
</evidence>
<protein>
    <submittedName>
        <fullName evidence="2">Uncharacterized protein</fullName>
    </submittedName>
</protein>
<dbReference type="Proteomes" id="UP000032142">
    <property type="component" value="Unassembled WGS sequence"/>
</dbReference>
<keyword evidence="1" id="KW-0472">Membrane</keyword>
<evidence type="ECO:0000313" key="2">
    <source>
        <dbReference type="EMBL" id="KHG26888.1"/>
    </source>
</evidence>
<dbReference type="EMBL" id="KN438960">
    <property type="protein sequence ID" value="KHG26888.1"/>
    <property type="molecule type" value="Genomic_DNA"/>
</dbReference>
<sequence length="74" mass="8779">MYLKLMIVNSRNYEFKVNCDGINYDHDNMVNYISLCCVTCMLMFGKVSLFLSYEFTKLYSLLHFYFPCFIVSPS</sequence>
<proteinExistence type="predicted"/>
<keyword evidence="3" id="KW-1185">Reference proteome</keyword>
<accession>A0A0B0PK96</accession>
<organism evidence="2 3">
    <name type="scientific">Gossypium arboreum</name>
    <name type="common">Tree cotton</name>
    <name type="synonym">Gossypium nanking</name>
    <dbReference type="NCBI Taxonomy" id="29729"/>
    <lineage>
        <taxon>Eukaryota</taxon>
        <taxon>Viridiplantae</taxon>
        <taxon>Streptophyta</taxon>
        <taxon>Embryophyta</taxon>
        <taxon>Tracheophyta</taxon>
        <taxon>Spermatophyta</taxon>
        <taxon>Magnoliopsida</taxon>
        <taxon>eudicotyledons</taxon>
        <taxon>Gunneridae</taxon>
        <taxon>Pentapetalae</taxon>
        <taxon>rosids</taxon>
        <taxon>malvids</taxon>
        <taxon>Malvales</taxon>
        <taxon>Malvaceae</taxon>
        <taxon>Malvoideae</taxon>
        <taxon>Gossypium</taxon>
    </lineage>
</organism>
<name>A0A0B0PK96_GOSAR</name>
<keyword evidence="1" id="KW-1133">Transmembrane helix</keyword>
<gene>
    <name evidence="2" type="ORF">F383_05439</name>
</gene>
<keyword evidence="1" id="KW-0812">Transmembrane</keyword>
<dbReference type="AlphaFoldDB" id="A0A0B0PK96"/>
<feature type="transmembrane region" description="Helical" evidence="1">
    <location>
        <begin position="32"/>
        <end position="53"/>
    </location>
</feature>